<dbReference type="AlphaFoldDB" id="X1UYY7"/>
<reference evidence="1" key="1">
    <citation type="journal article" date="2014" name="Front. Microbiol.">
        <title>High frequency of phylogenetically diverse reductive dehalogenase-homologous genes in deep subseafloor sedimentary metagenomes.</title>
        <authorList>
            <person name="Kawai M."/>
            <person name="Futagami T."/>
            <person name="Toyoda A."/>
            <person name="Takaki Y."/>
            <person name="Nishi S."/>
            <person name="Hori S."/>
            <person name="Arai W."/>
            <person name="Tsubouchi T."/>
            <person name="Morono Y."/>
            <person name="Uchiyama I."/>
            <person name="Ito T."/>
            <person name="Fujiyama A."/>
            <person name="Inagaki F."/>
            <person name="Takami H."/>
        </authorList>
    </citation>
    <scope>NUCLEOTIDE SEQUENCE</scope>
    <source>
        <strain evidence="1">Expedition CK06-06</strain>
    </source>
</reference>
<dbReference type="EMBL" id="BARW01024933">
    <property type="protein sequence ID" value="GAI97574.1"/>
    <property type="molecule type" value="Genomic_DNA"/>
</dbReference>
<accession>X1UYY7</accession>
<gene>
    <name evidence="1" type="ORF">S12H4_40991</name>
</gene>
<organism evidence="1">
    <name type="scientific">marine sediment metagenome</name>
    <dbReference type="NCBI Taxonomy" id="412755"/>
    <lineage>
        <taxon>unclassified sequences</taxon>
        <taxon>metagenomes</taxon>
        <taxon>ecological metagenomes</taxon>
    </lineage>
</organism>
<comment type="caution">
    <text evidence="1">The sequence shown here is derived from an EMBL/GenBank/DDBJ whole genome shotgun (WGS) entry which is preliminary data.</text>
</comment>
<proteinExistence type="predicted"/>
<evidence type="ECO:0000313" key="1">
    <source>
        <dbReference type="EMBL" id="GAI97574.1"/>
    </source>
</evidence>
<evidence type="ECO:0008006" key="2">
    <source>
        <dbReference type="Google" id="ProtNLM"/>
    </source>
</evidence>
<protein>
    <recommendedName>
        <fullName evidence="2">DUF4382 domain-containing protein</fullName>
    </recommendedName>
</protein>
<name>X1UYY7_9ZZZZ</name>
<sequence length="241" mass="25748">MLVSCGGGAVGTLQFHANGEDFVRQGFVSKDGWSINFDHVYITLANITAYQTDPPYDPHSGGNINGEVIVSLDKVYTVDLAEGGENAPPILVDEVPDAPAVHYNAISWRMVKATSGSAAGYSLVMIGTAEKDGQIVDFTINVEEECGYSCGEYVGDERKGIVVEGGTADLEMTFHFDHIFGDAETPMDDDLNVSAVGFEPFAGIAEGGKLDVNMADLQSRLSSEDYQMLVDILPTLGHVGE</sequence>
<feature type="non-terminal residue" evidence="1">
    <location>
        <position position="241"/>
    </location>
</feature>